<evidence type="ECO:0000259" key="3">
    <source>
        <dbReference type="Pfam" id="PF03959"/>
    </source>
</evidence>
<dbReference type="InterPro" id="IPR005645">
    <property type="entry name" value="FSH-like_dom"/>
</dbReference>
<dbReference type="PANTHER" id="PTHR48070:SF3">
    <property type="entry name" value="ESTERASE DBAE-RELATED"/>
    <property type="match status" value="1"/>
</dbReference>
<dbReference type="GO" id="GO:0005634">
    <property type="term" value="C:nucleus"/>
    <property type="evidence" value="ECO:0007669"/>
    <property type="project" value="TreeGrafter"/>
</dbReference>
<gene>
    <name evidence="4" type="ORF">CONLIGDRAFT_634517</name>
</gene>
<dbReference type="EMBL" id="KV875100">
    <property type="protein sequence ID" value="OIW26215.1"/>
    <property type="molecule type" value="Genomic_DNA"/>
</dbReference>
<organism evidence="4 5">
    <name type="scientific">Coniochaeta ligniaria NRRL 30616</name>
    <dbReference type="NCBI Taxonomy" id="1408157"/>
    <lineage>
        <taxon>Eukaryota</taxon>
        <taxon>Fungi</taxon>
        <taxon>Dikarya</taxon>
        <taxon>Ascomycota</taxon>
        <taxon>Pezizomycotina</taxon>
        <taxon>Sordariomycetes</taxon>
        <taxon>Sordariomycetidae</taxon>
        <taxon>Coniochaetales</taxon>
        <taxon>Coniochaetaceae</taxon>
        <taxon>Coniochaeta</taxon>
    </lineage>
</organism>
<dbReference type="InterPro" id="IPR050593">
    <property type="entry name" value="LovG"/>
</dbReference>
<evidence type="ECO:0000256" key="2">
    <source>
        <dbReference type="ARBA" id="ARBA00022801"/>
    </source>
</evidence>
<keyword evidence="2" id="KW-0378">Hydrolase</keyword>
<dbReference type="InParanoid" id="A0A1J7IET5"/>
<sequence length="278" mass="30162">MASINPPLNLARILCLHGGGVNATVFRMQCRRFLNGPLSSHFRLVFVDGPFLCSAHPAIERVYGDYGPFYRWLRWQDEHDEVHAHEAAGMILSQCKAAMDSDPGTGDWVGVLGFSQGAKIAASLLLLQERMAKVVDGSYSLPELGANVSLPELGANVSFRFGVLMAGSAPLVDLDPTGTLGSTPRHVATADGLSMAFADWPESNEGEHAIGIPTLHVHGLQDPGIDRHRKLMTLYCKTGTAKLAEWDGDHRIPIKTPDVDLVVSKVLDLARRTGVLYD</sequence>
<name>A0A1J7IET5_9PEZI</name>
<dbReference type="OrthoDB" id="2094269at2759"/>
<evidence type="ECO:0000313" key="4">
    <source>
        <dbReference type="EMBL" id="OIW26215.1"/>
    </source>
</evidence>
<dbReference type="PANTHER" id="PTHR48070">
    <property type="entry name" value="ESTERASE OVCA2"/>
    <property type="match status" value="1"/>
</dbReference>
<protein>
    <recommendedName>
        <fullName evidence="3">Serine hydrolase domain-containing protein</fullName>
    </recommendedName>
</protein>
<dbReference type="Proteomes" id="UP000182658">
    <property type="component" value="Unassembled WGS sequence"/>
</dbReference>
<dbReference type="GO" id="GO:0016787">
    <property type="term" value="F:hydrolase activity"/>
    <property type="evidence" value="ECO:0007669"/>
    <property type="project" value="UniProtKB-KW"/>
</dbReference>
<dbReference type="Pfam" id="PF03959">
    <property type="entry name" value="FSH1"/>
    <property type="match status" value="1"/>
</dbReference>
<dbReference type="InterPro" id="IPR029058">
    <property type="entry name" value="AB_hydrolase_fold"/>
</dbReference>
<feature type="domain" description="Serine hydrolase" evidence="3">
    <location>
        <begin position="11"/>
        <end position="259"/>
    </location>
</feature>
<evidence type="ECO:0000313" key="5">
    <source>
        <dbReference type="Proteomes" id="UP000182658"/>
    </source>
</evidence>
<dbReference type="AlphaFoldDB" id="A0A1J7IET5"/>
<reference evidence="4 5" key="1">
    <citation type="submission" date="2016-10" db="EMBL/GenBank/DDBJ databases">
        <title>Draft genome sequence of Coniochaeta ligniaria NRRL30616, a lignocellulolytic fungus for bioabatement of inhibitors in plant biomass hydrolysates.</title>
        <authorList>
            <consortium name="DOE Joint Genome Institute"/>
            <person name="Jimenez D.J."/>
            <person name="Hector R.E."/>
            <person name="Riley R."/>
            <person name="Sun H."/>
            <person name="Grigoriev I.V."/>
            <person name="Van Elsas J.D."/>
            <person name="Nichols N.N."/>
        </authorList>
    </citation>
    <scope>NUCLEOTIDE SEQUENCE [LARGE SCALE GENOMIC DNA]</scope>
    <source>
        <strain evidence="4 5">NRRL 30616</strain>
    </source>
</reference>
<dbReference type="SUPFAM" id="SSF53474">
    <property type="entry name" value="alpha/beta-Hydrolases"/>
    <property type="match status" value="1"/>
</dbReference>
<dbReference type="GO" id="GO:0005737">
    <property type="term" value="C:cytoplasm"/>
    <property type="evidence" value="ECO:0007669"/>
    <property type="project" value="TreeGrafter"/>
</dbReference>
<keyword evidence="5" id="KW-1185">Reference proteome</keyword>
<proteinExistence type="inferred from homology"/>
<accession>A0A1J7IET5</accession>
<dbReference type="Gene3D" id="3.40.50.1820">
    <property type="entry name" value="alpha/beta hydrolase"/>
    <property type="match status" value="1"/>
</dbReference>
<dbReference type="GO" id="GO:0044550">
    <property type="term" value="P:secondary metabolite biosynthetic process"/>
    <property type="evidence" value="ECO:0007669"/>
    <property type="project" value="TreeGrafter"/>
</dbReference>
<evidence type="ECO:0000256" key="1">
    <source>
        <dbReference type="ARBA" id="ARBA00005863"/>
    </source>
</evidence>
<comment type="similarity">
    <text evidence="1">Belongs to the LovG family.</text>
</comment>